<evidence type="ECO:0000313" key="2">
    <source>
        <dbReference type="Proteomes" id="UP001056120"/>
    </source>
</evidence>
<reference evidence="1 2" key="2">
    <citation type="journal article" date="2022" name="Mol. Ecol. Resour.">
        <title>The genomes of chicory, endive, great burdock and yacon provide insights into Asteraceae paleo-polyploidization history and plant inulin production.</title>
        <authorList>
            <person name="Fan W."/>
            <person name="Wang S."/>
            <person name="Wang H."/>
            <person name="Wang A."/>
            <person name="Jiang F."/>
            <person name="Liu H."/>
            <person name="Zhao H."/>
            <person name="Xu D."/>
            <person name="Zhang Y."/>
        </authorList>
    </citation>
    <scope>NUCLEOTIDE SEQUENCE [LARGE SCALE GENOMIC DNA]</scope>
    <source>
        <strain evidence="2">cv. Yunnan</strain>
        <tissue evidence="1">Leaves</tissue>
    </source>
</reference>
<name>A0ACB9J451_9ASTR</name>
<dbReference type="EMBL" id="CM042022">
    <property type="protein sequence ID" value="KAI3815069.1"/>
    <property type="molecule type" value="Genomic_DNA"/>
</dbReference>
<dbReference type="Proteomes" id="UP001056120">
    <property type="component" value="Linkage Group LG05"/>
</dbReference>
<evidence type="ECO:0000313" key="1">
    <source>
        <dbReference type="EMBL" id="KAI3815069.1"/>
    </source>
</evidence>
<sequence>MFGLLSAALGFAAEATKLQLDEVKDVYGTGCKYPSNSGRTTLVILALVAPFGFVYCPGIRSPSSVVQLSRYLSWVAWLVAMIFYVVGLLMTKNKGDTFEYQDDFQSYYKCNVVKPGIFGAGASFALTSVVLEIVYSVITQNETDKTASEPSPDQPSVVAMC</sequence>
<organism evidence="1 2">
    <name type="scientific">Smallanthus sonchifolius</name>
    <dbReference type="NCBI Taxonomy" id="185202"/>
    <lineage>
        <taxon>Eukaryota</taxon>
        <taxon>Viridiplantae</taxon>
        <taxon>Streptophyta</taxon>
        <taxon>Embryophyta</taxon>
        <taxon>Tracheophyta</taxon>
        <taxon>Spermatophyta</taxon>
        <taxon>Magnoliopsida</taxon>
        <taxon>eudicotyledons</taxon>
        <taxon>Gunneridae</taxon>
        <taxon>Pentapetalae</taxon>
        <taxon>asterids</taxon>
        <taxon>campanulids</taxon>
        <taxon>Asterales</taxon>
        <taxon>Asteraceae</taxon>
        <taxon>Asteroideae</taxon>
        <taxon>Heliantheae alliance</taxon>
        <taxon>Millerieae</taxon>
        <taxon>Smallanthus</taxon>
    </lineage>
</organism>
<protein>
    <submittedName>
        <fullName evidence="1">Uncharacterized protein</fullName>
    </submittedName>
</protein>
<keyword evidence="2" id="KW-1185">Reference proteome</keyword>
<gene>
    <name evidence="1" type="ORF">L1987_14723</name>
</gene>
<comment type="caution">
    <text evidence="1">The sequence shown here is derived from an EMBL/GenBank/DDBJ whole genome shotgun (WGS) entry which is preliminary data.</text>
</comment>
<proteinExistence type="predicted"/>
<reference evidence="2" key="1">
    <citation type="journal article" date="2022" name="Mol. Ecol. Resour.">
        <title>The genomes of chicory, endive, great burdock and yacon provide insights into Asteraceae palaeo-polyploidization history and plant inulin production.</title>
        <authorList>
            <person name="Fan W."/>
            <person name="Wang S."/>
            <person name="Wang H."/>
            <person name="Wang A."/>
            <person name="Jiang F."/>
            <person name="Liu H."/>
            <person name="Zhao H."/>
            <person name="Xu D."/>
            <person name="Zhang Y."/>
        </authorList>
    </citation>
    <scope>NUCLEOTIDE SEQUENCE [LARGE SCALE GENOMIC DNA]</scope>
    <source>
        <strain evidence="2">cv. Yunnan</strain>
    </source>
</reference>
<accession>A0ACB9J451</accession>